<dbReference type="EMBL" id="CAESAB010000026">
    <property type="protein sequence ID" value="CAB4338692.1"/>
    <property type="molecule type" value="Genomic_DNA"/>
</dbReference>
<name>A0A6J5ZC74_9ZZZZ</name>
<dbReference type="Gene3D" id="3.40.630.30">
    <property type="match status" value="1"/>
</dbReference>
<dbReference type="Pfam" id="PF13302">
    <property type="entry name" value="Acetyltransf_3"/>
    <property type="match status" value="1"/>
</dbReference>
<reference evidence="2" key="1">
    <citation type="submission" date="2020-05" db="EMBL/GenBank/DDBJ databases">
        <authorList>
            <person name="Chiriac C."/>
            <person name="Salcher M."/>
            <person name="Ghai R."/>
            <person name="Kavagutti S V."/>
        </authorList>
    </citation>
    <scope>NUCLEOTIDE SEQUENCE</scope>
</reference>
<organism evidence="2">
    <name type="scientific">freshwater metagenome</name>
    <dbReference type="NCBI Taxonomy" id="449393"/>
    <lineage>
        <taxon>unclassified sequences</taxon>
        <taxon>metagenomes</taxon>
        <taxon>ecological metagenomes</taxon>
    </lineage>
</organism>
<dbReference type="InterPro" id="IPR000182">
    <property type="entry name" value="GNAT_dom"/>
</dbReference>
<dbReference type="GO" id="GO:0005737">
    <property type="term" value="C:cytoplasm"/>
    <property type="evidence" value="ECO:0007669"/>
    <property type="project" value="TreeGrafter"/>
</dbReference>
<dbReference type="AlphaFoldDB" id="A0A6J5ZC74"/>
<dbReference type="PANTHER" id="PTHR43441:SF2">
    <property type="entry name" value="FAMILY ACETYLTRANSFERASE, PUTATIVE (AFU_ORTHOLOGUE AFUA_7G00850)-RELATED"/>
    <property type="match status" value="1"/>
</dbReference>
<dbReference type="GO" id="GO:0008999">
    <property type="term" value="F:protein-N-terminal-alanine acetyltransferase activity"/>
    <property type="evidence" value="ECO:0007669"/>
    <property type="project" value="TreeGrafter"/>
</dbReference>
<dbReference type="PANTHER" id="PTHR43441">
    <property type="entry name" value="RIBOSOMAL-PROTEIN-SERINE ACETYLTRANSFERASE"/>
    <property type="match status" value="1"/>
</dbReference>
<gene>
    <name evidence="2" type="ORF">UFOPK3820_00776</name>
</gene>
<evidence type="ECO:0000259" key="1">
    <source>
        <dbReference type="PROSITE" id="PS51186"/>
    </source>
</evidence>
<evidence type="ECO:0000313" key="2">
    <source>
        <dbReference type="EMBL" id="CAB4338692.1"/>
    </source>
</evidence>
<feature type="domain" description="N-acetyltransferase" evidence="1">
    <location>
        <begin position="16"/>
        <end position="181"/>
    </location>
</feature>
<dbReference type="PROSITE" id="PS51186">
    <property type="entry name" value="GNAT"/>
    <property type="match status" value="1"/>
</dbReference>
<proteinExistence type="predicted"/>
<sequence length="193" mass="21789">MIWWPNEIATLSHGLVTLRQSADKDIDSIFEACQDPLIPAFTTVPADYTIDHAIDFVRSDPFSFAERRELRFVIEYGNGSDAQFAGVISLHTINIKNHTAEVGYWLETSLRGKGICTTAVQMITDLGIREIGFRRIEGLVDIDNLASQRLLVNAGYVKEGVLQNKVTRDDGRQIDMALFAVTNQMWESQTWDH</sequence>
<dbReference type="InterPro" id="IPR016181">
    <property type="entry name" value="Acyl_CoA_acyltransferase"/>
</dbReference>
<dbReference type="SUPFAM" id="SSF55729">
    <property type="entry name" value="Acyl-CoA N-acyltransferases (Nat)"/>
    <property type="match status" value="1"/>
</dbReference>
<accession>A0A6J5ZC74</accession>
<dbReference type="GO" id="GO:1990189">
    <property type="term" value="F:protein N-terminal-serine acetyltransferase activity"/>
    <property type="evidence" value="ECO:0007669"/>
    <property type="project" value="TreeGrafter"/>
</dbReference>
<protein>
    <submittedName>
        <fullName evidence="2">Unannotated protein</fullName>
    </submittedName>
</protein>
<dbReference type="InterPro" id="IPR051908">
    <property type="entry name" value="Ribosomal_N-acetyltransferase"/>
</dbReference>